<organism evidence="1 2">
    <name type="scientific">Camellia lanceoleosa</name>
    <dbReference type="NCBI Taxonomy" id="1840588"/>
    <lineage>
        <taxon>Eukaryota</taxon>
        <taxon>Viridiplantae</taxon>
        <taxon>Streptophyta</taxon>
        <taxon>Embryophyta</taxon>
        <taxon>Tracheophyta</taxon>
        <taxon>Spermatophyta</taxon>
        <taxon>Magnoliopsida</taxon>
        <taxon>eudicotyledons</taxon>
        <taxon>Gunneridae</taxon>
        <taxon>Pentapetalae</taxon>
        <taxon>asterids</taxon>
        <taxon>Ericales</taxon>
        <taxon>Theaceae</taxon>
        <taxon>Camellia</taxon>
    </lineage>
</organism>
<protein>
    <submittedName>
        <fullName evidence="1">Serine/threonine-protein kinase-like protein CCR1</fullName>
    </submittedName>
</protein>
<gene>
    <name evidence="1" type="ORF">LOK49_LG05G00699</name>
</gene>
<comment type="caution">
    <text evidence="1">The sequence shown here is derived from an EMBL/GenBank/DDBJ whole genome shotgun (WGS) entry which is preliminary data.</text>
</comment>
<proteinExistence type="predicted"/>
<evidence type="ECO:0000313" key="2">
    <source>
        <dbReference type="Proteomes" id="UP001060215"/>
    </source>
</evidence>
<sequence length="745" mass="81204">MTTIPKTLFGFSQFPPLLLLLLLTFARFASGFGSMGPISAAFGGDDSFFCAIDASGKQALICWGKNATRSSFSSSQNPSLDYSDIPPMVALSGGDGFMCGILANTSQAFCWNSNSSSTDLVPRIFKTTAYLHIAAGKNHVCAIRGPYYSDNDLGTVDCWDIVRNLNKSLSSKQSTLFYDHNVGTLALKKVVSGDGFSCGGVREGGLVCWGPNSASLELSGVSDNFKALASGIGSLCGVFEVSGEVKCWGNADSFLNPPVGTRFVSLAAGAEHFCGIREDDHGVDCWGREDDLVLDCWFANSSFQPNYNPPLQLCSPGLCTSRSCGGGMFSFNASILNEPDLTSLCVRKDLKICSPCGSNCAQGFFPSSSCTENANRVCTACSLCQNSSCWDVCHLQSSPEKQQKHDHRFYKLVLIIGSSAFGFILIVIGCCVLPTKNKGKKKQFVFCIGTTELEKDTNTDPHLAAPPVLCPAIIEVFRLSELKDATNGFKEFNELGRGSYGFVYKAVLADGRQVAVKRANAATIIQINSREFEMKLEILCNIRHSNIVNLLGYCTEMGERLLVYEFMPHGTLHDHLHEGLSPLNWSLRLKIAMQAGKGLEYLHNKVVAPIVHRDVKSSNILLDSDWGARIADFCLLAPNEKDLNQDMKDDIYNFGIVLLEILSRRKAYDRDCTPPSIVDWAVPHIRKGKAAALIDRFVALPRNVEPLLELADIVELTVRENPSKRPDMSVVAASLEQLAKDGLIL</sequence>
<dbReference type="Proteomes" id="UP001060215">
    <property type="component" value="Chromosome 4"/>
</dbReference>
<name>A0ACC0HMB7_9ERIC</name>
<keyword evidence="2" id="KW-1185">Reference proteome</keyword>
<accession>A0ACC0HMB7</accession>
<reference evidence="1 2" key="1">
    <citation type="journal article" date="2022" name="Plant J.">
        <title>Chromosome-level genome of Camellia lanceoleosa provides a valuable resource for understanding genome evolution and self-incompatibility.</title>
        <authorList>
            <person name="Gong W."/>
            <person name="Xiao S."/>
            <person name="Wang L."/>
            <person name="Liao Z."/>
            <person name="Chang Y."/>
            <person name="Mo W."/>
            <person name="Hu G."/>
            <person name="Li W."/>
            <person name="Zhao G."/>
            <person name="Zhu H."/>
            <person name="Hu X."/>
            <person name="Ji K."/>
            <person name="Xiang X."/>
            <person name="Song Q."/>
            <person name="Yuan D."/>
            <person name="Jin S."/>
            <person name="Zhang L."/>
        </authorList>
    </citation>
    <scope>NUCLEOTIDE SEQUENCE [LARGE SCALE GENOMIC DNA]</scope>
    <source>
        <strain evidence="1">SQ_2022a</strain>
    </source>
</reference>
<evidence type="ECO:0000313" key="1">
    <source>
        <dbReference type="EMBL" id="KAI8013620.1"/>
    </source>
</evidence>
<dbReference type="EMBL" id="CM045761">
    <property type="protein sequence ID" value="KAI8013620.1"/>
    <property type="molecule type" value="Genomic_DNA"/>
</dbReference>